<organism evidence="2 3">
    <name type="scientific">Pseudosulfitobacter pseudonitzschiae</name>
    <dbReference type="NCBI Taxonomy" id="1402135"/>
    <lineage>
        <taxon>Bacteria</taxon>
        <taxon>Pseudomonadati</taxon>
        <taxon>Pseudomonadota</taxon>
        <taxon>Alphaproteobacteria</taxon>
        <taxon>Rhodobacterales</taxon>
        <taxon>Roseobacteraceae</taxon>
        <taxon>Pseudosulfitobacter</taxon>
    </lineage>
</organism>
<dbReference type="EMBL" id="JAMD01000001">
    <property type="protein sequence ID" value="KEJ97823.1"/>
    <property type="molecule type" value="Genomic_DNA"/>
</dbReference>
<feature type="domain" description="RES" evidence="1">
    <location>
        <begin position="19"/>
        <end position="142"/>
    </location>
</feature>
<dbReference type="Proteomes" id="UP000027746">
    <property type="component" value="Unassembled WGS sequence"/>
</dbReference>
<dbReference type="OrthoDB" id="648213at2"/>
<dbReference type="GeneID" id="68870370"/>
<dbReference type="SMART" id="SM00953">
    <property type="entry name" value="RES"/>
    <property type="match status" value="1"/>
</dbReference>
<dbReference type="InterPro" id="IPR014914">
    <property type="entry name" value="RES_dom"/>
</dbReference>
<protein>
    <recommendedName>
        <fullName evidence="1">RES domain-containing protein</fullName>
    </recommendedName>
</protein>
<gene>
    <name evidence="2" type="ORF">SUH3_02235</name>
</gene>
<sequence>MTRLIPLDLPVWRILPCGLPPATAARAPEGRFHHSGQIAAYASLSAEGARVAIQRYLTDAVPRELVPMWLTAPHVVDERGNLAASVVWQDIRAGGKPSPTWAISDAARATGAQAMLYSSRSRPDLSHVVVFDPTRLRAVGPATPFVP</sequence>
<accession>A0A073J5C1</accession>
<dbReference type="Pfam" id="PF08808">
    <property type="entry name" value="RES"/>
    <property type="match status" value="1"/>
</dbReference>
<evidence type="ECO:0000259" key="1">
    <source>
        <dbReference type="SMART" id="SM00953"/>
    </source>
</evidence>
<proteinExistence type="predicted"/>
<dbReference type="AlphaFoldDB" id="A0A073J5C1"/>
<comment type="caution">
    <text evidence="2">The sequence shown here is derived from an EMBL/GenBank/DDBJ whole genome shotgun (WGS) entry which is preliminary data.</text>
</comment>
<name>A0A073J5C1_9RHOB</name>
<evidence type="ECO:0000313" key="2">
    <source>
        <dbReference type="EMBL" id="KEJ97823.1"/>
    </source>
</evidence>
<evidence type="ECO:0000313" key="3">
    <source>
        <dbReference type="Proteomes" id="UP000027746"/>
    </source>
</evidence>
<keyword evidence="3" id="KW-1185">Reference proteome</keyword>
<reference evidence="2 3" key="1">
    <citation type="submission" date="2014-01" db="EMBL/GenBank/DDBJ databases">
        <title>Sulfitobacter sp. H3 (MCCC 1A00686) Genome Sequencing.</title>
        <authorList>
            <person name="Lai Q."/>
            <person name="Hong Z."/>
        </authorList>
    </citation>
    <scope>NUCLEOTIDE SEQUENCE [LARGE SCALE GENOMIC DNA]</scope>
    <source>
        <strain evidence="2 3">H3</strain>
    </source>
</reference>
<dbReference type="RefSeq" id="WP_037920954.1">
    <property type="nucleotide sequence ID" value="NZ_CP054599.1"/>
</dbReference>